<evidence type="ECO:0000313" key="1">
    <source>
        <dbReference type="EMBL" id="THG53591.1"/>
    </source>
</evidence>
<reference evidence="1" key="1">
    <citation type="submission" date="2019-04" db="EMBL/GenBank/DDBJ databases">
        <title>Microbes associate with the intestines of laboratory mice.</title>
        <authorList>
            <person name="Navarre W."/>
            <person name="Wong E."/>
            <person name="Huang K.C."/>
            <person name="Tropini C."/>
            <person name="Ng K."/>
            <person name="Yu B."/>
        </authorList>
    </citation>
    <scope>NUCLEOTIDE SEQUENCE</scope>
    <source>
        <strain evidence="1">NM86_A22</strain>
    </source>
</reference>
<name>A0AC61S6I1_9BACT</name>
<gene>
    <name evidence="1" type="ORF">E5990_04225</name>
</gene>
<dbReference type="EMBL" id="SSTG01000033">
    <property type="protein sequence ID" value="THG53591.1"/>
    <property type="molecule type" value="Genomic_DNA"/>
</dbReference>
<proteinExistence type="predicted"/>
<evidence type="ECO:0000313" key="2">
    <source>
        <dbReference type="Proteomes" id="UP000305401"/>
    </source>
</evidence>
<organism evidence="1 2">
    <name type="scientific">Muribaculum caecicola</name>
    <dbReference type="NCBI Taxonomy" id="3038144"/>
    <lineage>
        <taxon>Bacteria</taxon>
        <taxon>Pseudomonadati</taxon>
        <taxon>Bacteroidota</taxon>
        <taxon>Bacteroidia</taxon>
        <taxon>Bacteroidales</taxon>
        <taxon>Muribaculaceae</taxon>
        <taxon>Muribaculum</taxon>
    </lineage>
</organism>
<sequence length="498" mass="56032">MAGIKSLAKDTAVYGISSIVGRFLNWCLVPLYTNVFSSGEYGVVTYLYAIVAMALIVLTYGMETGFFRFANHDRYKDAGEVYSTSLISLGCTSTLFFAVLMLFLNPVSRALDCASNPEYVWIMALAVAIDAYTSIPFAYLRFCNRAMRFAMLKLVNIGLNIGLNLFFILLCPWLLKVAPETVDWFYSPGFGIGYIFLANLIASAATLFMLLPEITGVRFRFNFTLLKEMIRYSFPLLILGIAGIMNQTVDKILLPMLVADKADAMSQLGIYGANYKIAIIMVMFIQAFRFAYEPFIFSQNRSRGEDKVKSYADAMKYFFIFALVIFLAVMFYLPVLRYFIAPAYFSGLKVVPVIMIAELAFGIFFNLSLWYKLSDCTIWGTWFSLMGLAITLLGNILLVPHIGYMGCAWAALACYCTMAVVSYMVGRKRFPIPYQLGRMGCYMAIAAVLYCAGMLVETPYLALTLFIRTVLLVFFVVIALRTERIPLPFINKNPKRGL</sequence>
<comment type="caution">
    <text evidence="1">The sequence shown here is derived from an EMBL/GenBank/DDBJ whole genome shotgun (WGS) entry which is preliminary data.</text>
</comment>
<keyword evidence="2" id="KW-1185">Reference proteome</keyword>
<protein>
    <submittedName>
        <fullName evidence="1">Polysaccharide biosynthesis protein</fullName>
    </submittedName>
</protein>
<accession>A0AC61S6I1</accession>
<dbReference type="Proteomes" id="UP000305401">
    <property type="component" value="Unassembled WGS sequence"/>
</dbReference>